<comment type="similarity">
    <text evidence="1">Belongs to the tpcK family.</text>
</comment>
<evidence type="ECO:0000256" key="1">
    <source>
        <dbReference type="ARBA" id="ARBA00005986"/>
    </source>
</evidence>
<name>A0A6G1IE72_9PLEO</name>
<accession>A0A6G1IE72</accession>
<keyword evidence="2" id="KW-0732">Signal</keyword>
<keyword evidence="5" id="KW-1185">Reference proteome</keyword>
<feature type="signal peptide" evidence="2">
    <location>
        <begin position="1"/>
        <end position="22"/>
    </location>
</feature>
<dbReference type="Pfam" id="PF07110">
    <property type="entry name" value="EthD"/>
    <property type="match status" value="1"/>
</dbReference>
<reference evidence="4" key="1">
    <citation type="journal article" date="2020" name="Stud. Mycol.">
        <title>101 Dothideomycetes genomes: a test case for predicting lifestyles and emergence of pathogens.</title>
        <authorList>
            <person name="Haridas S."/>
            <person name="Albert R."/>
            <person name="Binder M."/>
            <person name="Bloem J."/>
            <person name="Labutti K."/>
            <person name="Salamov A."/>
            <person name="Andreopoulos B."/>
            <person name="Baker S."/>
            <person name="Barry K."/>
            <person name="Bills G."/>
            <person name="Bluhm B."/>
            <person name="Cannon C."/>
            <person name="Castanera R."/>
            <person name="Culley D."/>
            <person name="Daum C."/>
            <person name="Ezra D."/>
            <person name="Gonzalez J."/>
            <person name="Henrissat B."/>
            <person name="Kuo A."/>
            <person name="Liang C."/>
            <person name="Lipzen A."/>
            <person name="Lutzoni F."/>
            <person name="Magnuson J."/>
            <person name="Mondo S."/>
            <person name="Nolan M."/>
            <person name="Ohm R."/>
            <person name="Pangilinan J."/>
            <person name="Park H.-J."/>
            <person name="Ramirez L."/>
            <person name="Alfaro M."/>
            <person name="Sun H."/>
            <person name="Tritt A."/>
            <person name="Yoshinaga Y."/>
            <person name="Zwiers L.-H."/>
            <person name="Turgeon B."/>
            <person name="Goodwin S."/>
            <person name="Spatafora J."/>
            <person name="Crous P."/>
            <person name="Grigoriev I."/>
        </authorList>
    </citation>
    <scope>NUCLEOTIDE SEQUENCE</scope>
    <source>
        <strain evidence="4">CBS 122367</strain>
    </source>
</reference>
<evidence type="ECO:0000259" key="3">
    <source>
        <dbReference type="Pfam" id="PF07110"/>
    </source>
</evidence>
<sequence>MMKLFSATQLLSSFLTCPIAMSASIPAQDAALAALPLEARAASPYLVAAFETRKPSSTVASFINYYDNTHVPIIKEAMGASFSLTHARYYVKRQPVSNTPVIFGGTEADFHYDVITIMKLFERGPLERY</sequence>
<organism evidence="4 5">
    <name type="scientific">Lentithecium fluviatile CBS 122367</name>
    <dbReference type="NCBI Taxonomy" id="1168545"/>
    <lineage>
        <taxon>Eukaryota</taxon>
        <taxon>Fungi</taxon>
        <taxon>Dikarya</taxon>
        <taxon>Ascomycota</taxon>
        <taxon>Pezizomycotina</taxon>
        <taxon>Dothideomycetes</taxon>
        <taxon>Pleosporomycetidae</taxon>
        <taxon>Pleosporales</taxon>
        <taxon>Massarineae</taxon>
        <taxon>Lentitheciaceae</taxon>
        <taxon>Lentithecium</taxon>
    </lineage>
</organism>
<dbReference type="Proteomes" id="UP000799291">
    <property type="component" value="Unassembled WGS sequence"/>
</dbReference>
<dbReference type="GO" id="GO:0016491">
    <property type="term" value="F:oxidoreductase activity"/>
    <property type="evidence" value="ECO:0007669"/>
    <property type="project" value="InterPro"/>
</dbReference>
<dbReference type="EMBL" id="MU005636">
    <property type="protein sequence ID" value="KAF2676330.1"/>
    <property type="molecule type" value="Genomic_DNA"/>
</dbReference>
<evidence type="ECO:0000256" key="2">
    <source>
        <dbReference type="SAM" id="SignalP"/>
    </source>
</evidence>
<feature type="domain" description="EthD" evidence="3">
    <location>
        <begin position="54"/>
        <end position="118"/>
    </location>
</feature>
<dbReference type="InterPro" id="IPR009799">
    <property type="entry name" value="EthD_dom"/>
</dbReference>
<protein>
    <recommendedName>
        <fullName evidence="3">EthD domain-containing protein</fullName>
    </recommendedName>
</protein>
<dbReference type="AlphaFoldDB" id="A0A6G1IE72"/>
<gene>
    <name evidence="4" type="ORF">K458DRAFT_183315</name>
</gene>
<feature type="chain" id="PRO_5026076207" description="EthD domain-containing protein" evidence="2">
    <location>
        <begin position="23"/>
        <end position="129"/>
    </location>
</feature>
<evidence type="ECO:0000313" key="5">
    <source>
        <dbReference type="Proteomes" id="UP000799291"/>
    </source>
</evidence>
<evidence type="ECO:0000313" key="4">
    <source>
        <dbReference type="EMBL" id="KAF2676330.1"/>
    </source>
</evidence>
<proteinExistence type="inferred from homology"/>
<dbReference type="OrthoDB" id="2519291at2759"/>